<evidence type="ECO:0000256" key="1">
    <source>
        <dbReference type="PROSITE-ProRule" id="PRU00663"/>
    </source>
</evidence>
<dbReference type="AlphaFoldDB" id="B9T398"/>
<dbReference type="InterPro" id="IPR005512">
    <property type="entry name" value="PRONE_dom"/>
</dbReference>
<evidence type="ECO:0000259" key="2">
    <source>
        <dbReference type="PROSITE" id="PS51334"/>
    </source>
</evidence>
<keyword evidence="1" id="KW-0344">Guanine-nucleotide releasing factor</keyword>
<sequence>MTINGSVLAEMDIADTYMGSLPKIQNMKHLSLLYTWRHKAHMSNSKSSYWRMVKEFMYDLDQTDKKHALLAERAESHCSA</sequence>
<dbReference type="PROSITE" id="PS51334">
    <property type="entry name" value="PRONE"/>
    <property type="match status" value="1"/>
</dbReference>
<proteinExistence type="predicted"/>
<gene>
    <name evidence="3" type="ORF">RCOM_0401330</name>
</gene>
<keyword evidence="4" id="KW-1185">Reference proteome</keyword>
<evidence type="ECO:0000313" key="3">
    <source>
        <dbReference type="EMBL" id="EEF29666.1"/>
    </source>
</evidence>
<dbReference type="EMBL" id="EQ974408">
    <property type="protein sequence ID" value="EEF29666.1"/>
    <property type="molecule type" value="Genomic_DNA"/>
</dbReference>
<dbReference type="GO" id="GO:0005085">
    <property type="term" value="F:guanyl-nucleotide exchange factor activity"/>
    <property type="evidence" value="ECO:0007669"/>
    <property type="project" value="UniProtKB-UniRule"/>
</dbReference>
<organism evidence="3 4">
    <name type="scientific">Ricinus communis</name>
    <name type="common">Castor bean</name>
    <dbReference type="NCBI Taxonomy" id="3988"/>
    <lineage>
        <taxon>Eukaryota</taxon>
        <taxon>Viridiplantae</taxon>
        <taxon>Streptophyta</taxon>
        <taxon>Embryophyta</taxon>
        <taxon>Tracheophyta</taxon>
        <taxon>Spermatophyta</taxon>
        <taxon>Magnoliopsida</taxon>
        <taxon>eudicotyledons</taxon>
        <taxon>Gunneridae</taxon>
        <taxon>Pentapetalae</taxon>
        <taxon>rosids</taxon>
        <taxon>fabids</taxon>
        <taxon>Malpighiales</taxon>
        <taxon>Euphorbiaceae</taxon>
        <taxon>Acalyphoideae</taxon>
        <taxon>Acalypheae</taxon>
        <taxon>Ricinus</taxon>
    </lineage>
</organism>
<reference evidence="4" key="1">
    <citation type="journal article" date="2010" name="Nat. Biotechnol.">
        <title>Draft genome sequence of the oilseed species Ricinus communis.</title>
        <authorList>
            <person name="Chan A.P."/>
            <person name="Crabtree J."/>
            <person name="Zhao Q."/>
            <person name="Lorenzi H."/>
            <person name="Orvis J."/>
            <person name="Puiu D."/>
            <person name="Melake-Berhan A."/>
            <person name="Jones K.M."/>
            <person name="Redman J."/>
            <person name="Chen G."/>
            <person name="Cahoon E.B."/>
            <person name="Gedil M."/>
            <person name="Stanke M."/>
            <person name="Haas B.J."/>
            <person name="Wortman J.R."/>
            <person name="Fraser-Liggett C.M."/>
            <person name="Ravel J."/>
            <person name="Rabinowicz P.D."/>
        </authorList>
    </citation>
    <scope>NUCLEOTIDE SEQUENCE [LARGE SCALE GENOMIC DNA]</scope>
    <source>
        <strain evidence="4">cv. Hale</strain>
    </source>
</reference>
<feature type="domain" description="PRONE" evidence="2">
    <location>
        <begin position="1"/>
        <end position="80"/>
    </location>
</feature>
<name>B9T398_RICCO</name>
<dbReference type="Proteomes" id="UP000008311">
    <property type="component" value="Unassembled WGS sequence"/>
</dbReference>
<protein>
    <recommendedName>
        <fullName evidence="2">PRONE domain-containing protein</fullName>
    </recommendedName>
</protein>
<accession>B9T398</accession>
<dbReference type="InParanoid" id="B9T398"/>
<evidence type="ECO:0000313" key="4">
    <source>
        <dbReference type="Proteomes" id="UP000008311"/>
    </source>
</evidence>